<proteinExistence type="predicted"/>
<dbReference type="InterPro" id="IPR000999">
    <property type="entry name" value="RNase_III_dom"/>
</dbReference>
<dbReference type="GO" id="GO:0070578">
    <property type="term" value="C:RISC-loading complex"/>
    <property type="evidence" value="ECO:0007669"/>
    <property type="project" value="TreeGrafter"/>
</dbReference>
<accession>A0A3P7UAR0</accession>
<dbReference type="GO" id="GO:0005737">
    <property type="term" value="C:cytoplasm"/>
    <property type="evidence" value="ECO:0007669"/>
    <property type="project" value="TreeGrafter"/>
</dbReference>
<dbReference type="SMART" id="SM00535">
    <property type="entry name" value="RIBOc"/>
    <property type="match status" value="1"/>
</dbReference>
<dbReference type="CDD" id="cd00593">
    <property type="entry name" value="RIBOc"/>
    <property type="match status" value="1"/>
</dbReference>
<reference evidence="10" key="2">
    <citation type="submission" date="2019-09" db="UniProtKB">
        <authorList>
            <consortium name="WormBaseParasite"/>
        </authorList>
    </citation>
    <scope>IDENTIFICATION</scope>
</reference>
<keyword evidence="9" id="KW-1185">Reference proteome</keyword>
<dbReference type="CDD" id="cd10843">
    <property type="entry name" value="DSRM_DICER"/>
    <property type="match status" value="1"/>
</dbReference>
<evidence type="ECO:0000256" key="3">
    <source>
        <dbReference type="ARBA" id="ARBA00022842"/>
    </source>
</evidence>
<feature type="domain" description="DRBM" evidence="6">
    <location>
        <begin position="250"/>
        <end position="284"/>
    </location>
</feature>
<dbReference type="InterPro" id="IPR014720">
    <property type="entry name" value="dsRBD_dom"/>
</dbReference>
<evidence type="ECO:0000256" key="1">
    <source>
        <dbReference type="ARBA" id="ARBA00022723"/>
    </source>
</evidence>
<dbReference type="PROSITE" id="PS50137">
    <property type="entry name" value="DS_RBD"/>
    <property type="match status" value="1"/>
</dbReference>
<feature type="domain" description="RNase III" evidence="7">
    <location>
        <begin position="51"/>
        <end position="193"/>
    </location>
</feature>
<accession>A0A183F4B2</accession>
<evidence type="ECO:0000256" key="4">
    <source>
        <dbReference type="ARBA" id="ARBA00022884"/>
    </source>
</evidence>
<evidence type="ECO:0000259" key="6">
    <source>
        <dbReference type="PROSITE" id="PS50137"/>
    </source>
</evidence>
<organism evidence="9 10">
    <name type="scientific">Heligmosomoides polygyrus</name>
    <name type="common">Parasitic roundworm</name>
    <dbReference type="NCBI Taxonomy" id="6339"/>
    <lineage>
        <taxon>Eukaryota</taxon>
        <taxon>Metazoa</taxon>
        <taxon>Ecdysozoa</taxon>
        <taxon>Nematoda</taxon>
        <taxon>Chromadorea</taxon>
        <taxon>Rhabditida</taxon>
        <taxon>Rhabditina</taxon>
        <taxon>Rhabditomorpha</taxon>
        <taxon>Strongyloidea</taxon>
        <taxon>Heligmosomidae</taxon>
        <taxon>Heligmosomoides</taxon>
    </lineage>
</organism>
<dbReference type="GO" id="GO:0004530">
    <property type="term" value="F:deoxyribonuclease I activity"/>
    <property type="evidence" value="ECO:0007669"/>
    <property type="project" value="TreeGrafter"/>
</dbReference>
<dbReference type="GO" id="GO:0004525">
    <property type="term" value="F:ribonuclease III activity"/>
    <property type="evidence" value="ECO:0007669"/>
    <property type="project" value="InterPro"/>
</dbReference>
<dbReference type="GO" id="GO:0006309">
    <property type="term" value="P:apoptotic DNA fragmentation"/>
    <property type="evidence" value="ECO:0007669"/>
    <property type="project" value="TreeGrafter"/>
</dbReference>
<dbReference type="GO" id="GO:0003723">
    <property type="term" value="F:RNA binding"/>
    <property type="evidence" value="ECO:0007669"/>
    <property type="project" value="UniProtKB-UniRule"/>
</dbReference>
<dbReference type="AlphaFoldDB" id="A0A183F4B2"/>
<dbReference type="SUPFAM" id="SSF54768">
    <property type="entry name" value="dsRNA-binding domain-like"/>
    <property type="match status" value="1"/>
</dbReference>
<dbReference type="WBParaSite" id="HPBE_0000100401-mRNA-1">
    <property type="protein sequence ID" value="HPBE_0000100401-mRNA-1"/>
    <property type="gene ID" value="HPBE_0000100401"/>
</dbReference>
<dbReference type="PANTHER" id="PTHR14950:SF37">
    <property type="entry name" value="ENDORIBONUCLEASE DICER"/>
    <property type="match status" value="1"/>
</dbReference>
<dbReference type="InterPro" id="IPR036389">
    <property type="entry name" value="RNase_III_sf"/>
</dbReference>
<dbReference type="PANTHER" id="PTHR14950">
    <property type="entry name" value="DICER-RELATED"/>
    <property type="match status" value="1"/>
</dbReference>
<dbReference type="Pfam" id="PF20932">
    <property type="entry name" value="Dicer_dsRBD"/>
    <property type="match status" value="1"/>
</dbReference>
<dbReference type="GO" id="GO:0005634">
    <property type="term" value="C:nucleus"/>
    <property type="evidence" value="ECO:0007669"/>
    <property type="project" value="TreeGrafter"/>
</dbReference>
<dbReference type="SUPFAM" id="SSF69065">
    <property type="entry name" value="RNase III domain-like"/>
    <property type="match status" value="1"/>
</dbReference>
<dbReference type="PROSITE" id="PS00517">
    <property type="entry name" value="RNASE_3_1"/>
    <property type="match status" value="1"/>
</dbReference>
<keyword evidence="1" id="KW-0479">Metal-binding</keyword>
<dbReference type="GO" id="GO:0046872">
    <property type="term" value="F:metal ion binding"/>
    <property type="evidence" value="ECO:0007669"/>
    <property type="project" value="UniProtKB-KW"/>
</dbReference>
<dbReference type="GO" id="GO:0031054">
    <property type="term" value="P:pre-miRNA processing"/>
    <property type="evidence" value="ECO:0007669"/>
    <property type="project" value="InterPro"/>
</dbReference>
<evidence type="ECO:0000313" key="9">
    <source>
        <dbReference type="Proteomes" id="UP000050761"/>
    </source>
</evidence>
<dbReference type="Gene3D" id="3.30.160.20">
    <property type="match status" value="1"/>
</dbReference>
<dbReference type="Gene3D" id="1.10.1520.10">
    <property type="entry name" value="Ribonuclease III domain"/>
    <property type="match status" value="1"/>
</dbReference>
<evidence type="ECO:0000313" key="8">
    <source>
        <dbReference type="EMBL" id="VDO19387.1"/>
    </source>
</evidence>
<dbReference type="OrthoDB" id="2392202at2759"/>
<dbReference type="GO" id="GO:0030422">
    <property type="term" value="P:siRNA processing"/>
    <property type="evidence" value="ECO:0007669"/>
    <property type="project" value="InterPro"/>
</dbReference>
<keyword evidence="2" id="KW-0378">Hydrolase</keyword>
<evidence type="ECO:0000256" key="2">
    <source>
        <dbReference type="ARBA" id="ARBA00022801"/>
    </source>
</evidence>
<dbReference type="FunFam" id="1.10.1520.10:FF:000005">
    <property type="entry name" value="Putative endoribonuclease dicer"/>
    <property type="match status" value="1"/>
</dbReference>
<keyword evidence="3" id="KW-0460">Magnesium</keyword>
<dbReference type="Proteomes" id="UP000050761">
    <property type="component" value="Unassembled WGS sequence"/>
</dbReference>
<reference evidence="8 9" key="1">
    <citation type="submission" date="2018-11" db="EMBL/GenBank/DDBJ databases">
        <authorList>
            <consortium name="Pathogen Informatics"/>
        </authorList>
    </citation>
    <scope>NUCLEOTIDE SEQUENCE [LARGE SCALE GENOMIC DNA]</scope>
</reference>
<name>A0A183F4B2_HELPZ</name>
<protein>
    <submittedName>
        <fullName evidence="10">RNase III domain-containing protein</fullName>
    </submittedName>
</protein>
<evidence type="ECO:0000256" key="5">
    <source>
        <dbReference type="PROSITE-ProRule" id="PRU00266"/>
    </source>
</evidence>
<dbReference type="Pfam" id="PF00636">
    <property type="entry name" value="Ribonuclease_3"/>
    <property type="match status" value="1"/>
</dbReference>
<dbReference type="EMBL" id="UZAH01000941">
    <property type="protein sequence ID" value="VDO19387.1"/>
    <property type="molecule type" value="Genomic_DNA"/>
</dbReference>
<gene>
    <name evidence="8" type="ORF">HPBE_LOCUS1005</name>
</gene>
<keyword evidence="4 5" id="KW-0694">RNA-binding</keyword>
<evidence type="ECO:0000313" key="10">
    <source>
        <dbReference type="WBParaSite" id="HPBE_0000100401-mRNA-1"/>
    </source>
</evidence>
<dbReference type="PROSITE" id="PS50142">
    <property type="entry name" value="RNASE_3_2"/>
    <property type="match status" value="1"/>
</dbReference>
<dbReference type="InterPro" id="IPR044441">
    <property type="entry name" value="DICER_DSRM"/>
</dbReference>
<evidence type="ECO:0000259" key="7">
    <source>
        <dbReference type="PROSITE" id="PS50142"/>
    </source>
</evidence>
<sequence>MMSLQVMKWLGLKVLTDDVQGAEPLLGFVNTPECPDMAHRLLEDMWQQFNFSLLEEKIGTPYRYRFNNKAYLVQAFTHASYFKNRITGCYQRLEFLGDAVLDYMITRYLFEDERQYSPGVLTDLRSALVNNTIFASLAVKYDFHKVGRLAPWLMYMVTTEEEIDEGQEEDIEVPKAMSDIFESVAGAVYLDANRDLDIVWRVFFNLMRQTIEECCAYPPRSPIRELMELEPGKTRFSKMERIIESGKVRVTVDIGNKMKFTGMGRNYRIAKTTAAKRALKYVAVVIVVIFDFIDNQFVTIVMWQNTPKVGTSSPHPALDGGCRTIRELSSHQ</sequence>